<dbReference type="EMBL" id="JANBPW010004340">
    <property type="protein sequence ID" value="KAJ1935203.1"/>
    <property type="molecule type" value="Genomic_DNA"/>
</dbReference>
<protein>
    <submittedName>
        <fullName evidence="1">(ABC) transporter</fullName>
    </submittedName>
</protein>
<evidence type="ECO:0000313" key="2">
    <source>
        <dbReference type="Proteomes" id="UP001150603"/>
    </source>
</evidence>
<evidence type="ECO:0000313" key="1">
    <source>
        <dbReference type="EMBL" id="KAJ1935203.1"/>
    </source>
</evidence>
<dbReference type="Proteomes" id="UP001150603">
    <property type="component" value="Unassembled WGS sequence"/>
</dbReference>
<name>A0ACC1J2M2_9FUNG</name>
<proteinExistence type="predicted"/>
<comment type="caution">
    <text evidence="1">The sequence shown here is derived from an EMBL/GenBank/DDBJ whole genome shotgun (WGS) entry which is preliminary data.</text>
</comment>
<sequence>MNGKESFYCDLDQCNTSTWGANSTALVQCKRMKCRCVPGRLLCGNFGFDISSVLEEVEGPVNIRCHDDGFSGCHIREFSVSKIIADIFGEDSIQMSCNVGQCVHYSQLPTYQKKSHLTSKGNMMIGVSMSLLMVYVVLRAIKVLVKTQGIAKDSDQDDKREDIDEKRGAVPGAKAKKGKG</sequence>
<reference evidence="1" key="1">
    <citation type="submission" date="2022-07" db="EMBL/GenBank/DDBJ databases">
        <title>Phylogenomic reconstructions and comparative analyses of Kickxellomycotina fungi.</title>
        <authorList>
            <person name="Reynolds N.K."/>
            <person name="Stajich J.E."/>
            <person name="Barry K."/>
            <person name="Grigoriev I.V."/>
            <person name="Crous P."/>
            <person name="Smith M.E."/>
        </authorList>
    </citation>
    <scope>NUCLEOTIDE SEQUENCE</scope>
    <source>
        <strain evidence="1">NRRL 5244</strain>
    </source>
</reference>
<organism evidence="1 2">
    <name type="scientific">Linderina macrospora</name>
    <dbReference type="NCBI Taxonomy" id="4868"/>
    <lineage>
        <taxon>Eukaryota</taxon>
        <taxon>Fungi</taxon>
        <taxon>Fungi incertae sedis</taxon>
        <taxon>Zoopagomycota</taxon>
        <taxon>Kickxellomycotina</taxon>
        <taxon>Kickxellomycetes</taxon>
        <taxon>Kickxellales</taxon>
        <taxon>Kickxellaceae</taxon>
        <taxon>Linderina</taxon>
    </lineage>
</organism>
<gene>
    <name evidence="1" type="primary">ADP1</name>
    <name evidence="1" type="ORF">FBU59_005464</name>
</gene>
<feature type="non-terminal residue" evidence="1">
    <location>
        <position position="180"/>
    </location>
</feature>
<accession>A0ACC1J2M2</accession>
<keyword evidence="2" id="KW-1185">Reference proteome</keyword>